<dbReference type="EMBL" id="JBAKUA010000003">
    <property type="protein sequence ID" value="MEH1546030.1"/>
    <property type="molecule type" value="Genomic_DNA"/>
</dbReference>
<accession>A0A1B9VPU1</accession>
<dbReference type="InterPro" id="IPR029068">
    <property type="entry name" value="Glyas_Bleomycin-R_OHBP_Dase"/>
</dbReference>
<dbReference type="Proteomes" id="UP001309299">
    <property type="component" value="Unassembled WGS sequence"/>
</dbReference>
<dbReference type="EMBL" id="NOWI01000003">
    <property type="protein sequence ID" value="RFT46029.1"/>
    <property type="molecule type" value="Genomic_DNA"/>
</dbReference>
<dbReference type="PANTHER" id="PTHR40265:SF1">
    <property type="entry name" value="GLYOXALASE-LIKE DOMAIN-CONTAINING PROTEIN"/>
    <property type="match status" value="1"/>
</dbReference>
<reference evidence="2" key="2">
    <citation type="submission" date="2024-02" db="EMBL/GenBank/DDBJ databases">
        <title>Bacterial skin colonization with Propionibacterium avidum as a risk factor for Periprosthetic Joint Infections - a single-center prospective study.</title>
        <authorList>
            <person name="Achermann Y."/>
        </authorList>
    </citation>
    <scope>NUCLEOTIDE SEQUENCE</scope>
    <source>
        <strain evidence="2">PAVI-2017310195</strain>
    </source>
</reference>
<dbReference type="PANTHER" id="PTHR40265">
    <property type="entry name" value="BLL2707 PROTEIN"/>
    <property type="match status" value="1"/>
</dbReference>
<dbReference type="InterPro" id="IPR025870">
    <property type="entry name" value="Glyoxalase-like_dom"/>
</dbReference>
<dbReference type="eggNOG" id="ENOG502ZCCT">
    <property type="taxonomic scope" value="Bacteria"/>
</dbReference>
<dbReference type="AlphaFoldDB" id="A0A1B9VPU1"/>
<comment type="caution">
    <text evidence="3">The sequence shown here is derived from an EMBL/GenBank/DDBJ whole genome shotgun (WGS) entry which is preliminary data.</text>
</comment>
<dbReference type="Proteomes" id="UP000259211">
    <property type="component" value="Unassembled WGS sequence"/>
</dbReference>
<evidence type="ECO:0000313" key="3">
    <source>
        <dbReference type="EMBL" id="RFT46029.1"/>
    </source>
</evidence>
<organism evidence="3 4">
    <name type="scientific">Cutibacterium avidum</name>
    <dbReference type="NCBI Taxonomy" id="33010"/>
    <lineage>
        <taxon>Bacteria</taxon>
        <taxon>Bacillati</taxon>
        <taxon>Actinomycetota</taxon>
        <taxon>Actinomycetes</taxon>
        <taxon>Propionibacteriales</taxon>
        <taxon>Propionibacteriaceae</taxon>
        <taxon>Cutibacterium</taxon>
    </lineage>
</organism>
<dbReference type="Gene3D" id="3.10.180.10">
    <property type="entry name" value="2,3-Dihydroxybiphenyl 1,2-Dioxygenase, domain 1"/>
    <property type="match status" value="1"/>
</dbReference>
<dbReference type="STRING" id="33010.BFS79_05470"/>
<dbReference type="OrthoDB" id="8857320at2"/>
<name>A0A1B9VPU1_9ACTN</name>
<protein>
    <submittedName>
        <fullName evidence="3">VOC family protein</fullName>
    </submittedName>
</protein>
<gene>
    <name evidence="3" type="ORF">CHT91_04325</name>
    <name evidence="2" type="ORF">V7F78_03135</name>
</gene>
<reference evidence="3 4" key="1">
    <citation type="submission" date="2017-07" db="EMBL/GenBank/DDBJ databases">
        <authorList>
            <person name="Sun Z.S."/>
            <person name="Albrecht U."/>
            <person name="Echele G."/>
            <person name="Lee C.C."/>
        </authorList>
    </citation>
    <scope>NUCLEOTIDE SEQUENCE [LARGE SCALE GENOMIC DNA]</scope>
    <source>
        <strain evidence="3 4">P16-029</strain>
    </source>
</reference>
<dbReference type="RefSeq" id="WP_016666929.1">
    <property type="nucleotide sequence ID" value="NZ_AP024308.1"/>
</dbReference>
<evidence type="ECO:0000259" key="1">
    <source>
        <dbReference type="Pfam" id="PF13468"/>
    </source>
</evidence>
<dbReference type="SUPFAM" id="SSF54593">
    <property type="entry name" value="Glyoxalase/Bleomycin resistance protein/Dihydroxybiphenyl dioxygenase"/>
    <property type="match status" value="1"/>
</dbReference>
<dbReference type="Pfam" id="PF13468">
    <property type="entry name" value="Glyoxalase_3"/>
    <property type="match status" value="1"/>
</dbReference>
<sequence>MHVDHLMFAAGPAGLDEDAARLGEILGTSFINGGVHPSFGTRNRILPLVGPRYIEVVEVLDHPAAEKAVFGQAVRARQEQGGGWMGWAVSVDDLAPYEKRLERESVPGNRTFPDGRHLEWRQIGIKGLMADPQLPFFIKWTSPAELLPSSLSGNVTLASVEVSGSRQRVENWLGETIPDEVEGITFDFTSPNGHPGIDAVTFDTPSHGRVRI</sequence>
<evidence type="ECO:0000313" key="4">
    <source>
        <dbReference type="Proteomes" id="UP000259211"/>
    </source>
</evidence>
<feature type="domain" description="Glyoxalase-like" evidence="1">
    <location>
        <begin position="3"/>
        <end position="173"/>
    </location>
</feature>
<evidence type="ECO:0000313" key="2">
    <source>
        <dbReference type="EMBL" id="MEH1546030.1"/>
    </source>
</evidence>
<proteinExistence type="predicted"/>